<dbReference type="GeneID" id="63806846"/>
<keyword evidence="11" id="KW-1185">Reference proteome</keyword>
<name>A0A1Y1WFF9_9FUNG</name>
<evidence type="ECO:0000256" key="6">
    <source>
        <dbReference type="ARBA" id="ARBA00023065"/>
    </source>
</evidence>
<dbReference type="STRING" id="61395.A0A1Y1WFF9"/>
<dbReference type="OrthoDB" id="1368at2759"/>
<keyword evidence="3" id="KW-1003">Cell membrane</keyword>
<feature type="region of interest" description="Disordered" evidence="8">
    <location>
        <begin position="365"/>
        <end position="386"/>
    </location>
</feature>
<dbReference type="RefSeq" id="XP_040745651.1">
    <property type="nucleotide sequence ID" value="XM_040890198.1"/>
</dbReference>
<dbReference type="GO" id="GO:0005254">
    <property type="term" value="F:chloride channel activity"/>
    <property type="evidence" value="ECO:0007669"/>
    <property type="project" value="InterPro"/>
</dbReference>
<keyword evidence="7 9" id="KW-0472">Membrane</keyword>
<gene>
    <name evidence="10" type="ORF">DL89DRAFT_291435</name>
</gene>
<evidence type="ECO:0000256" key="4">
    <source>
        <dbReference type="ARBA" id="ARBA00022692"/>
    </source>
</evidence>
<dbReference type="InterPro" id="IPR044669">
    <property type="entry name" value="YneE/VCCN1/2-like"/>
</dbReference>
<proteinExistence type="predicted"/>
<dbReference type="PANTHER" id="PTHR33281:SF19">
    <property type="entry name" value="VOLTAGE-DEPENDENT ANION CHANNEL-FORMING PROTEIN YNEE"/>
    <property type="match status" value="1"/>
</dbReference>
<evidence type="ECO:0000256" key="8">
    <source>
        <dbReference type="SAM" id="MobiDB-lite"/>
    </source>
</evidence>
<evidence type="ECO:0000256" key="9">
    <source>
        <dbReference type="SAM" id="Phobius"/>
    </source>
</evidence>
<dbReference type="Pfam" id="PF25539">
    <property type="entry name" value="Bestrophin_2"/>
    <property type="match status" value="1"/>
</dbReference>
<evidence type="ECO:0000313" key="10">
    <source>
        <dbReference type="EMBL" id="ORX72227.1"/>
    </source>
</evidence>
<evidence type="ECO:0000313" key="11">
    <source>
        <dbReference type="Proteomes" id="UP000193922"/>
    </source>
</evidence>
<keyword evidence="5 9" id="KW-1133">Transmembrane helix</keyword>
<evidence type="ECO:0000256" key="5">
    <source>
        <dbReference type="ARBA" id="ARBA00022989"/>
    </source>
</evidence>
<evidence type="ECO:0000256" key="7">
    <source>
        <dbReference type="ARBA" id="ARBA00023136"/>
    </source>
</evidence>
<dbReference type="GO" id="GO:0005886">
    <property type="term" value="C:plasma membrane"/>
    <property type="evidence" value="ECO:0007669"/>
    <property type="project" value="UniProtKB-SubCell"/>
</dbReference>
<evidence type="ECO:0000256" key="3">
    <source>
        <dbReference type="ARBA" id="ARBA00022475"/>
    </source>
</evidence>
<feature type="transmembrane region" description="Helical" evidence="9">
    <location>
        <begin position="267"/>
        <end position="288"/>
    </location>
</feature>
<keyword evidence="4 9" id="KW-0812">Transmembrane</keyword>
<feature type="transmembrane region" description="Helical" evidence="9">
    <location>
        <begin position="57"/>
        <end position="77"/>
    </location>
</feature>
<reference evidence="10 11" key="1">
    <citation type="submission" date="2016-07" db="EMBL/GenBank/DDBJ databases">
        <title>Pervasive Adenine N6-methylation of Active Genes in Fungi.</title>
        <authorList>
            <consortium name="DOE Joint Genome Institute"/>
            <person name="Mondo S.J."/>
            <person name="Dannebaum R.O."/>
            <person name="Kuo R.C."/>
            <person name="Labutti K."/>
            <person name="Haridas S."/>
            <person name="Kuo A."/>
            <person name="Salamov A."/>
            <person name="Ahrendt S.R."/>
            <person name="Lipzen A."/>
            <person name="Sullivan W."/>
            <person name="Andreopoulos W.B."/>
            <person name="Clum A."/>
            <person name="Lindquist E."/>
            <person name="Daum C."/>
            <person name="Ramamoorthy G.K."/>
            <person name="Gryganskyi A."/>
            <person name="Culley D."/>
            <person name="Magnuson J.K."/>
            <person name="James T.Y."/>
            <person name="O'Malley M.A."/>
            <person name="Stajich J.E."/>
            <person name="Spatafora J.W."/>
            <person name="Visel A."/>
            <person name="Grigoriev I.V."/>
        </authorList>
    </citation>
    <scope>NUCLEOTIDE SEQUENCE [LARGE SCALE GENOMIC DNA]</scope>
    <source>
        <strain evidence="10 11">ATCC 12442</strain>
    </source>
</reference>
<sequence>MIIDTANPSNVVSGFGFEWPDALRLRGSVIRISFIYVAAMTGYGVGIAFLIQHHKDLAINMSVMSFVSLVLSLLLVFRTNSAYDRYWEGRKIWQDLKVTSRNLIRNLWCGVLENSIEDSVQKRQALKSVAAFVISVKHYLRGEDGVDYADYDGLLSPEFRLLLATNNNAYNYGAIGAGNNSPMGGSRTGLAATSATFHAQRLTEGWERQGEVPLPSLLLFEMQKFGEYIMDNKLCHVPFYASMLATINTLSASLGGCERILSTPIPLAYRIHLTHTLYLYLLVLPWSLGSMGSLWKTIVLQFIISFMLIGIDSISREIQNPFGYDANDLPLDAYCDNILLELNSALSHNSPKALVSNEDTLSNHNVATGGGAAGDDKSANGGDSTE</sequence>
<dbReference type="Proteomes" id="UP000193922">
    <property type="component" value="Unassembled WGS sequence"/>
</dbReference>
<dbReference type="AlphaFoldDB" id="A0A1Y1WFF9"/>
<accession>A0A1Y1WFF9</accession>
<comment type="subcellular location">
    <subcellularLocation>
        <location evidence="1">Cell membrane</location>
        <topology evidence="1">Multi-pass membrane protein</topology>
    </subcellularLocation>
</comment>
<feature type="transmembrane region" description="Helical" evidence="9">
    <location>
        <begin position="33"/>
        <end position="51"/>
    </location>
</feature>
<comment type="caution">
    <text evidence="10">The sequence shown here is derived from an EMBL/GenBank/DDBJ whole genome shotgun (WGS) entry which is preliminary data.</text>
</comment>
<dbReference type="PANTHER" id="PTHR33281">
    <property type="entry name" value="UPF0187 PROTEIN YNEE"/>
    <property type="match status" value="1"/>
</dbReference>
<organism evidence="10 11">
    <name type="scientific">Linderina pennispora</name>
    <dbReference type="NCBI Taxonomy" id="61395"/>
    <lineage>
        <taxon>Eukaryota</taxon>
        <taxon>Fungi</taxon>
        <taxon>Fungi incertae sedis</taxon>
        <taxon>Zoopagomycota</taxon>
        <taxon>Kickxellomycotina</taxon>
        <taxon>Kickxellomycetes</taxon>
        <taxon>Kickxellales</taxon>
        <taxon>Kickxellaceae</taxon>
        <taxon>Linderina</taxon>
    </lineage>
</organism>
<keyword evidence="2" id="KW-0813">Transport</keyword>
<evidence type="ECO:0000256" key="1">
    <source>
        <dbReference type="ARBA" id="ARBA00004651"/>
    </source>
</evidence>
<evidence type="ECO:0000256" key="2">
    <source>
        <dbReference type="ARBA" id="ARBA00022448"/>
    </source>
</evidence>
<protein>
    <submittedName>
        <fullName evidence="10">UPF0187-domain-containing protein</fullName>
    </submittedName>
</protein>
<dbReference type="EMBL" id="MCFD01000003">
    <property type="protein sequence ID" value="ORX72227.1"/>
    <property type="molecule type" value="Genomic_DNA"/>
</dbReference>
<keyword evidence="6" id="KW-0406">Ion transport</keyword>